<dbReference type="GO" id="GO:0006511">
    <property type="term" value="P:ubiquitin-dependent protein catabolic process"/>
    <property type="evidence" value="ECO:0007669"/>
    <property type="project" value="UniProtKB-UniRule"/>
</dbReference>
<evidence type="ECO:0000256" key="8">
    <source>
        <dbReference type="ARBA" id="ARBA00022833"/>
    </source>
</evidence>
<comment type="domain">
    <text evidence="11">The RING-type zinc finger domain is responsible for E3 ligase activity.</text>
</comment>
<dbReference type="GO" id="GO:0016567">
    <property type="term" value="P:protein ubiquitination"/>
    <property type="evidence" value="ECO:0007669"/>
    <property type="project" value="UniProtKB-UniPathway"/>
</dbReference>
<dbReference type="PROSITE" id="PS50089">
    <property type="entry name" value="ZF_RING_2"/>
    <property type="match status" value="1"/>
</dbReference>
<dbReference type="InterPro" id="IPR017907">
    <property type="entry name" value="Znf_RING_CS"/>
</dbReference>
<dbReference type="InterPro" id="IPR045103">
    <property type="entry name" value="RNF5/RNF185-like"/>
</dbReference>
<evidence type="ECO:0000256" key="12">
    <source>
        <dbReference type="SAM" id="MobiDB-lite"/>
    </source>
</evidence>
<comment type="function">
    <text evidence="11">E3 ubiquitin-protein ligase.</text>
</comment>
<evidence type="ECO:0000256" key="2">
    <source>
        <dbReference type="ARBA" id="ARBA00004308"/>
    </source>
</evidence>
<keyword evidence="7 11" id="KW-0833">Ubl conjugation pathway</keyword>
<dbReference type="SUPFAM" id="SSF57850">
    <property type="entry name" value="RING/U-box"/>
    <property type="match status" value="1"/>
</dbReference>
<dbReference type="SMART" id="SM00184">
    <property type="entry name" value="RING"/>
    <property type="match status" value="1"/>
</dbReference>
<feature type="compositionally biased region" description="Basic and acidic residues" evidence="12">
    <location>
        <begin position="394"/>
        <end position="411"/>
    </location>
</feature>
<organism evidence="14 15">
    <name type="scientific">Kalanchoe fedtschenkoi</name>
    <name type="common">Lavender scallops</name>
    <name type="synonym">South American air plant</name>
    <dbReference type="NCBI Taxonomy" id="63787"/>
    <lineage>
        <taxon>Eukaryota</taxon>
        <taxon>Viridiplantae</taxon>
        <taxon>Streptophyta</taxon>
        <taxon>Embryophyta</taxon>
        <taxon>Tracheophyta</taxon>
        <taxon>Spermatophyta</taxon>
        <taxon>Magnoliopsida</taxon>
        <taxon>eudicotyledons</taxon>
        <taxon>Gunneridae</taxon>
        <taxon>Pentapetalae</taxon>
        <taxon>Saxifragales</taxon>
        <taxon>Crassulaceae</taxon>
        <taxon>Kalanchoe</taxon>
    </lineage>
</organism>
<dbReference type="EC" id="2.3.2.27" evidence="11"/>
<dbReference type="FunFam" id="3.30.40.10:FF:000365">
    <property type="entry name" value="Zinc finger family protein"/>
    <property type="match status" value="1"/>
</dbReference>
<evidence type="ECO:0000256" key="7">
    <source>
        <dbReference type="ARBA" id="ARBA00022786"/>
    </source>
</evidence>
<dbReference type="PROSITE" id="PS00518">
    <property type="entry name" value="ZF_RING_1"/>
    <property type="match status" value="1"/>
</dbReference>
<dbReference type="InterPro" id="IPR013083">
    <property type="entry name" value="Znf_RING/FYVE/PHD"/>
</dbReference>
<evidence type="ECO:0000256" key="9">
    <source>
        <dbReference type="ARBA" id="ARBA00023136"/>
    </source>
</evidence>
<evidence type="ECO:0000256" key="11">
    <source>
        <dbReference type="RuleBase" id="RU369090"/>
    </source>
</evidence>
<evidence type="ECO:0000256" key="6">
    <source>
        <dbReference type="ARBA" id="ARBA00022771"/>
    </source>
</evidence>
<dbReference type="GO" id="GO:0061630">
    <property type="term" value="F:ubiquitin protein ligase activity"/>
    <property type="evidence" value="ECO:0007669"/>
    <property type="project" value="UniProtKB-UniRule"/>
</dbReference>
<keyword evidence="4 11" id="KW-0808">Transferase</keyword>
<protein>
    <recommendedName>
        <fullName evidence="11">E3 ubiquitin-protein ligase RMA</fullName>
        <ecNumber evidence="11">2.3.2.27</ecNumber>
    </recommendedName>
    <alternativeName>
        <fullName evidence="11">Protein RING membrane-anchor</fullName>
    </alternativeName>
    <alternativeName>
        <fullName evidence="11">RING-type E3 ubiquitin transferase RMA</fullName>
    </alternativeName>
</protein>
<keyword evidence="8 11" id="KW-0862">Zinc</keyword>
<dbReference type="InterPro" id="IPR018957">
    <property type="entry name" value="Znf_C3HC4_RING-type"/>
</dbReference>
<dbReference type="UniPathway" id="UPA00143"/>
<dbReference type="OMA" id="QRWRWRH"/>
<dbReference type="CDD" id="cd16534">
    <property type="entry name" value="RING-HC_RNF5-like"/>
    <property type="match status" value="1"/>
</dbReference>
<dbReference type="PANTHER" id="PTHR12313">
    <property type="entry name" value="E3 UBIQUITIN-PROTEIN LIGASE RNF5-RELATED"/>
    <property type="match status" value="1"/>
</dbReference>
<evidence type="ECO:0000256" key="1">
    <source>
        <dbReference type="ARBA" id="ARBA00000900"/>
    </source>
</evidence>
<feature type="region of interest" description="Disordered" evidence="12">
    <location>
        <begin position="387"/>
        <end position="418"/>
    </location>
</feature>
<evidence type="ECO:0000256" key="3">
    <source>
        <dbReference type="ARBA" id="ARBA00004906"/>
    </source>
</evidence>
<evidence type="ECO:0000256" key="4">
    <source>
        <dbReference type="ARBA" id="ARBA00022679"/>
    </source>
</evidence>
<accession>A0A7N0V0Q1</accession>
<comment type="pathway">
    <text evidence="3 11">Protein modification; protein ubiquitination.</text>
</comment>
<comment type="subcellular location">
    <subcellularLocation>
        <location evidence="2">Endomembrane system</location>
    </subcellularLocation>
    <subcellularLocation>
        <location evidence="11">Endoplasmic reticulum membrane</location>
        <topology evidence="11">Single-pass type IV membrane protein</topology>
    </subcellularLocation>
</comment>
<evidence type="ECO:0000256" key="10">
    <source>
        <dbReference type="PROSITE-ProRule" id="PRU00175"/>
    </source>
</evidence>
<comment type="catalytic activity">
    <reaction evidence="1 11">
        <text>S-ubiquitinyl-[E2 ubiquitin-conjugating enzyme]-L-cysteine + [acceptor protein]-L-lysine = [E2 ubiquitin-conjugating enzyme]-L-cysteine + N(6)-ubiquitinyl-[acceptor protein]-L-lysine.</text>
        <dbReference type="EC" id="2.3.2.27"/>
    </reaction>
</comment>
<dbReference type="GO" id="GO:0005789">
    <property type="term" value="C:endoplasmic reticulum membrane"/>
    <property type="evidence" value="ECO:0007669"/>
    <property type="project" value="UniProtKB-SubCell"/>
</dbReference>
<proteinExistence type="predicted"/>
<keyword evidence="9" id="KW-0472">Membrane</keyword>
<sequence length="418" mass="46912">MADETPNSMNLDLNLGPGLMPAPEEDTINLDDWIDEPADRIREAVRRTNRQRWRWRHFENPLESQNLSMDFSQFLTSVSNQGGLHLGEGSVAAGERASEVEKLCENKAIEVDDETLGSKEEDEKGSGDDGSFYDCNICFELAKDPVITCCGHLYCWPCIYRWLHIHSDTKECPVCKGEVTTKNVTPVYGRGHNNRVPEEDLTLRIPPRPSAKRVESVQRNSFTIPMEEMIRRLGSRFDLTRDFSATQDPENIANPPDRNPAYLLNRLMTTRALRTDQIVAPPENVLDFTQSRAASPDAVGNSGVHARLLRRPAAHRSINTASPFPSSMSTSERVIEAYIRSHPIIVRRPEQSPPVDDRDSFSSIAAVMHSGSQIMDTAVEIDSVVSLSTSSSRRRNETSRASDVDSGDSRPPRRRRLN</sequence>
<dbReference type="Gramene" id="Kaladp0095s0641.1.v1.1">
    <property type="protein sequence ID" value="Kaladp0095s0641.1.v1.1.CDS.1"/>
    <property type="gene ID" value="Kaladp0095s0641.v1.1"/>
</dbReference>
<dbReference type="EnsemblPlants" id="Kaladp0095s0641.1.v1.1">
    <property type="protein sequence ID" value="Kaladp0095s0641.1.v1.1.CDS.1"/>
    <property type="gene ID" value="Kaladp0095s0641.v1.1"/>
</dbReference>
<dbReference type="Pfam" id="PF00097">
    <property type="entry name" value="zf-C3HC4"/>
    <property type="match status" value="1"/>
</dbReference>
<evidence type="ECO:0000313" key="15">
    <source>
        <dbReference type="Proteomes" id="UP000594263"/>
    </source>
</evidence>
<keyword evidence="5 11" id="KW-0479">Metal-binding</keyword>
<keyword evidence="11" id="KW-0256">Endoplasmic reticulum</keyword>
<dbReference type="Proteomes" id="UP000594263">
    <property type="component" value="Unplaced"/>
</dbReference>
<evidence type="ECO:0000259" key="13">
    <source>
        <dbReference type="PROSITE" id="PS50089"/>
    </source>
</evidence>
<dbReference type="AlphaFoldDB" id="A0A7N0V0Q1"/>
<dbReference type="InterPro" id="IPR001841">
    <property type="entry name" value="Znf_RING"/>
</dbReference>
<reference evidence="14" key="1">
    <citation type="submission" date="2021-01" db="UniProtKB">
        <authorList>
            <consortium name="EnsemblPlants"/>
        </authorList>
    </citation>
    <scope>IDENTIFICATION</scope>
</reference>
<dbReference type="Gene3D" id="3.30.40.10">
    <property type="entry name" value="Zinc/RING finger domain, C3HC4 (zinc finger)"/>
    <property type="match status" value="1"/>
</dbReference>
<evidence type="ECO:0000313" key="14">
    <source>
        <dbReference type="EnsemblPlants" id="Kaladp0095s0641.1.v1.1.CDS.1"/>
    </source>
</evidence>
<keyword evidence="15" id="KW-1185">Reference proteome</keyword>
<feature type="domain" description="RING-type" evidence="13">
    <location>
        <begin position="135"/>
        <end position="176"/>
    </location>
</feature>
<evidence type="ECO:0000256" key="5">
    <source>
        <dbReference type="ARBA" id="ARBA00022723"/>
    </source>
</evidence>
<name>A0A7N0V0Q1_KALFE</name>
<dbReference type="GO" id="GO:0008270">
    <property type="term" value="F:zinc ion binding"/>
    <property type="evidence" value="ECO:0007669"/>
    <property type="project" value="UniProtKB-KW"/>
</dbReference>
<keyword evidence="6 10" id="KW-0863">Zinc-finger</keyword>